<feature type="compositionally biased region" description="Polar residues" evidence="1">
    <location>
        <begin position="49"/>
        <end position="60"/>
    </location>
</feature>
<evidence type="ECO:0000256" key="2">
    <source>
        <dbReference type="SAM" id="SignalP"/>
    </source>
</evidence>
<sequence>MKILFFAGIITVFVIGIKGGGESVVGIGSAEKTTNSSSKVDGGVDVSSEKTTAAFSSGELSTSTMPNPPPPATHPNSGESPSEQKVSSQSAEKEKPEENNNKAPSTNAKDMSSGTGGSGTGTTSAEVGHSSSEQPPNGAGRSSQLLGWLTSSVLVLLAWATTF</sequence>
<proteinExistence type="predicted"/>
<keyword evidence="3" id="KW-1185">Reference proteome</keyword>
<evidence type="ECO:0000313" key="4">
    <source>
        <dbReference type="WBParaSite" id="Minc3s00131g05578"/>
    </source>
</evidence>
<evidence type="ECO:0000256" key="1">
    <source>
        <dbReference type="SAM" id="MobiDB-lite"/>
    </source>
</evidence>
<protein>
    <submittedName>
        <fullName evidence="4">Candidate secreted effector</fullName>
    </submittedName>
</protein>
<feature type="compositionally biased region" description="Low complexity" evidence="1">
    <location>
        <begin position="36"/>
        <end position="46"/>
    </location>
</feature>
<dbReference type="Proteomes" id="UP000887563">
    <property type="component" value="Unplaced"/>
</dbReference>
<reference evidence="4" key="1">
    <citation type="submission" date="2022-11" db="UniProtKB">
        <authorList>
            <consortium name="WormBaseParasite"/>
        </authorList>
    </citation>
    <scope>IDENTIFICATION</scope>
</reference>
<feature type="compositionally biased region" description="Basic and acidic residues" evidence="1">
    <location>
        <begin position="91"/>
        <end position="100"/>
    </location>
</feature>
<keyword evidence="2" id="KW-0732">Signal</keyword>
<dbReference type="AlphaFoldDB" id="A0A914KVP2"/>
<organism evidence="3 4">
    <name type="scientific">Meloidogyne incognita</name>
    <name type="common">Southern root-knot nematode worm</name>
    <name type="synonym">Oxyuris incognita</name>
    <dbReference type="NCBI Taxonomy" id="6306"/>
    <lineage>
        <taxon>Eukaryota</taxon>
        <taxon>Metazoa</taxon>
        <taxon>Ecdysozoa</taxon>
        <taxon>Nematoda</taxon>
        <taxon>Chromadorea</taxon>
        <taxon>Rhabditida</taxon>
        <taxon>Tylenchina</taxon>
        <taxon>Tylenchomorpha</taxon>
        <taxon>Tylenchoidea</taxon>
        <taxon>Meloidogynidae</taxon>
        <taxon>Meloidogyninae</taxon>
        <taxon>Meloidogyne</taxon>
        <taxon>Meloidogyne incognita group</taxon>
    </lineage>
</organism>
<accession>A0A914KVP2</accession>
<name>A0A914KVP2_MELIC</name>
<feature type="compositionally biased region" description="Polar residues" evidence="1">
    <location>
        <begin position="129"/>
        <end position="143"/>
    </location>
</feature>
<feature type="region of interest" description="Disordered" evidence="1">
    <location>
        <begin position="32"/>
        <end position="143"/>
    </location>
</feature>
<dbReference type="WBParaSite" id="Minc3s00131g05578">
    <property type="protein sequence ID" value="Minc3s00131g05578"/>
    <property type="gene ID" value="Minc3s00131g05578"/>
</dbReference>
<feature type="compositionally biased region" description="Polar residues" evidence="1">
    <location>
        <begin position="78"/>
        <end position="90"/>
    </location>
</feature>
<evidence type="ECO:0000313" key="3">
    <source>
        <dbReference type="Proteomes" id="UP000887563"/>
    </source>
</evidence>
<feature type="signal peptide" evidence="2">
    <location>
        <begin position="1"/>
        <end position="19"/>
    </location>
</feature>
<feature type="chain" id="PRO_5037184812" evidence="2">
    <location>
        <begin position="20"/>
        <end position="163"/>
    </location>
</feature>